<proteinExistence type="inferred from homology"/>
<dbReference type="PANTHER" id="PTHR43772:SF2">
    <property type="entry name" value="PUTATIVE (AFU_ORTHOLOGUE AFUA_2G04480)-RELATED"/>
    <property type="match status" value="1"/>
</dbReference>
<comment type="similarity">
    <text evidence="1 8">Belongs to the glycosyl hydrolase 43 family.</text>
</comment>
<dbReference type="SUPFAM" id="SSF75005">
    <property type="entry name" value="Arabinanase/levansucrase/invertase"/>
    <property type="match status" value="1"/>
</dbReference>
<gene>
    <name evidence="9" type="ordered locus">Sked_16970</name>
</gene>
<dbReference type="KEGG" id="ske:Sked_16970"/>
<keyword evidence="2" id="KW-0858">Xylan degradation</keyword>
<sequence>MGSTETFPGAASRSAQTSPGGAVLPGYYADPNILAIGDRYYVYATTDGYEGWGGTHFEVWESPDLASWTNRGTILTLGTDVPWASAHAWAPAAIERDGKTYFYFTAEQSVGVAVADSPVGPFREMLGRPLVDKADYGDGQQIDPAVFVDTDGQHYLLWGNTTGYVVPLDDTMAGFDPAAVRVVEGIDDFREALFLVERHGTYYLSWSVDDTRSEDYRVAYATGPSVYGPWTNRGVILSKDLEQGIRGTGHHSILQVPGTDEWYVAYHRFAIPDGDGTHRETTIDRLEFDDDGSIRTVVPTLGGVGPVPAPRAG</sequence>
<name>D1BGP7_SANKS</name>
<dbReference type="GO" id="GO:0004553">
    <property type="term" value="F:hydrolase activity, hydrolyzing O-glycosyl compounds"/>
    <property type="evidence" value="ECO:0007669"/>
    <property type="project" value="InterPro"/>
</dbReference>
<dbReference type="InterPro" id="IPR006710">
    <property type="entry name" value="Glyco_hydro_43"/>
</dbReference>
<dbReference type="Pfam" id="PF04616">
    <property type="entry name" value="Glyco_hydro_43"/>
    <property type="match status" value="1"/>
</dbReference>
<keyword evidence="5 8" id="KW-0326">Glycosidase</keyword>
<dbReference type="InterPro" id="IPR023296">
    <property type="entry name" value="Glyco_hydro_beta-prop_sf"/>
</dbReference>
<keyword evidence="2" id="KW-0624">Polysaccharide degradation</keyword>
<keyword evidence="4" id="KW-0119">Carbohydrate metabolism</keyword>
<dbReference type="CAZy" id="GH43">
    <property type="family name" value="Glycoside Hydrolase Family 43"/>
</dbReference>
<dbReference type="eggNOG" id="COG3507">
    <property type="taxonomic scope" value="Bacteria"/>
</dbReference>
<evidence type="ECO:0000256" key="4">
    <source>
        <dbReference type="ARBA" id="ARBA00023277"/>
    </source>
</evidence>
<accession>D1BGP7</accession>
<feature type="site" description="Important for catalytic activity, responsible for pKa modulation of the active site Glu and correct orientation of both the proton donor and substrate" evidence="7">
    <location>
        <position position="143"/>
    </location>
</feature>
<reference evidence="9 10" key="1">
    <citation type="journal article" date="2009" name="Stand. Genomic Sci.">
        <title>Complete genome sequence of Sanguibacter keddieii type strain (ST-74).</title>
        <authorList>
            <person name="Ivanova N."/>
            <person name="Sikorski J."/>
            <person name="Sims D."/>
            <person name="Brettin T."/>
            <person name="Detter J.C."/>
            <person name="Han C."/>
            <person name="Lapidus A."/>
            <person name="Copeland A."/>
            <person name="Glavina Del Rio T."/>
            <person name="Nolan M."/>
            <person name="Chen F."/>
            <person name="Lucas S."/>
            <person name="Tice H."/>
            <person name="Cheng J.F."/>
            <person name="Bruce D."/>
            <person name="Goodwin L."/>
            <person name="Pitluck S."/>
            <person name="Pati A."/>
            <person name="Mavromatis K."/>
            <person name="Chen A."/>
            <person name="Palaniappan K."/>
            <person name="D'haeseleer P."/>
            <person name="Chain P."/>
            <person name="Bristow J."/>
            <person name="Eisen J.A."/>
            <person name="Markowitz V."/>
            <person name="Hugenholtz P."/>
            <person name="Goker M."/>
            <person name="Pukall R."/>
            <person name="Klenk H.P."/>
            <person name="Kyrpides N.C."/>
        </authorList>
    </citation>
    <scope>NUCLEOTIDE SEQUENCE [LARGE SCALE GENOMIC DNA]</scope>
    <source>
        <strain evidence="10">ATCC 51767 / DSM 10542 / NCFB 3025 / ST-74</strain>
    </source>
</reference>
<evidence type="ECO:0000256" key="3">
    <source>
        <dbReference type="ARBA" id="ARBA00022801"/>
    </source>
</evidence>
<dbReference type="CDD" id="cd09004">
    <property type="entry name" value="GH43_bXyl-like"/>
    <property type="match status" value="1"/>
</dbReference>
<dbReference type="EMBL" id="CP001819">
    <property type="protein sequence ID" value="ACZ21624.1"/>
    <property type="molecule type" value="Genomic_DNA"/>
</dbReference>
<evidence type="ECO:0000313" key="9">
    <source>
        <dbReference type="EMBL" id="ACZ21624.1"/>
    </source>
</evidence>
<dbReference type="GO" id="GO:0045493">
    <property type="term" value="P:xylan catabolic process"/>
    <property type="evidence" value="ECO:0007669"/>
    <property type="project" value="UniProtKB-KW"/>
</dbReference>
<feature type="active site" description="Proton acceptor" evidence="6">
    <location>
        <position position="30"/>
    </location>
</feature>
<evidence type="ECO:0000256" key="5">
    <source>
        <dbReference type="ARBA" id="ARBA00023295"/>
    </source>
</evidence>
<protein>
    <submittedName>
        <fullName evidence="9">Beta-xylosidase</fullName>
    </submittedName>
</protein>
<evidence type="ECO:0000256" key="7">
    <source>
        <dbReference type="PIRSR" id="PIRSR606710-2"/>
    </source>
</evidence>
<feature type="active site" description="Proton donor" evidence="6">
    <location>
        <position position="191"/>
    </location>
</feature>
<dbReference type="InterPro" id="IPR052176">
    <property type="entry name" value="Glycosyl_Hydrlase_43_Enz"/>
</dbReference>
<dbReference type="Proteomes" id="UP000000322">
    <property type="component" value="Chromosome"/>
</dbReference>
<evidence type="ECO:0000256" key="2">
    <source>
        <dbReference type="ARBA" id="ARBA00022651"/>
    </source>
</evidence>
<evidence type="ECO:0000256" key="1">
    <source>
        <dbReference type="ARBA" id="ARBA00009865"/>
    </source>
</evidence>
<keyword evidence="3 8" id="KW-0378">Hydrolase</keyword>
<keyword evidence="10" id="KW-1185">Reference proteome</keyword>
<evidence type="ECO:0000313" key="10">
    <source>
        <dbReference type="Proteomes" id="UP000000322"/>
    </source>
</evidence>
<dbReference type="HOGENOM" id="CLU_009397_4_2_11"/>
<evidence type="ECO:0000256" key="8">
    <source>
        <dbReference type="RuleBase" id="RU361187"/>
    </source>
</evidence>
<dbReference type="AlphaFoldDB" id="D1BGP7"/>
<dbReference type="Gene3D" id="2.115.10.20">
    <property type="entry name" value="Glycosyl hydrolase domain, family 43"/>
    <property type="match status" value="1"/>
</dbReference>
<dbReference type="STRING" id="446469.Sked_16970"/>
<organism evidence="9 10">
    <name type="scientific">Sanguibacter keddieii (strain ATCC 51767 / DSM 10542 / NCFB 3025 / ST-74)</name>
    <dbReference type="NCBI Taxonomy" id="446469"/>
    <lineage>
        <taxon>Bacteria</taxon>
        <taxon>Bacillati</taxon>
        <taxon>Actinomycetota</taxon>
        <taxon>Actinomycetes</taxon>
        <taxon>Micrococcales</taxon>
        <taxon>Sanguibacteraceae</taxon>
        <taxon>Sanguibacter</taxon>
    </lineage>
</organism>
<dbReference type="PANTHER" id="PTHR43772">
    <property type="entry name" value="ENDO-1,4-BETA-XYLANASE"/>
    <property type="match status" value="1"/>
</dbReference>
<evidence type="ECO:0000256" key="6">
    <source>
        <dbReference type="PIRSR" id="PIRSR606710-1"/>
    </source>
</evidence>